<feature type="transmembrane region" description="Helical" evidence="1">
    <location>
        <begin position="110"/>
        <end position="128"/>
    </location>
</feature>
<name>A0ABU5ZVD7_9FLAO</name>
<evidence type="ECO:0000313" key="3">
    <source>
        <dbReference type="Proteomes" id="UP001327027"/>
    </source>
</evidence>
<dbReference type="RefSeq" id="WP_324179579.1">
    <property type="nucleotide sequence ID" value="NZ_BAABAW010000021.1"/>
</dbReference>
<dbReference type="Proteomes" id="UP001327027">
    <property type="component" value="Unassembled WGS sequence"/>
</dbReference>
<feature type="transmembrane region" description="Helical" evidence="1">
    <location>
        <begin position="78"/>
        <end position="98"/>
    </location>
</feature>
<comment type="caution">
    <text evidence="2">The sequence shown here is derived from an EMBL/GenBank/DDBJ whole genome shotgun (WGS) entry which is preliminary data.</text>
</comment>
<dbReference type="EMBL" id="JAYKLX010000004">
    <property type="protein sequence ID" value="MEB3345547.1"/>
    <property type="molecule type" value="Genomic_DNA"/>
</dbReference>
<reference evidence="2 3" key="1">
    <citation type="journal article" date="2013" name="Int. J. Syst. Evol. Microbiol.">
        <title>Aquimarina gracilis sp. nov., isolated from the gut microflora of a mussel, Mytilus coruscus, and emended description of Aquimarina spongiae.</title>
        <authorList>
            <person name="Park S.C."/>
            <person name="Choe H.N."/>
            <person name="Baik K.S."/>
            <person name="Seong C.N."/>
        </authorList>
    </citation>
    <scope>NUCLEOTIDE SEQUENCE [LARGE SCALE GENOMIC DNA]</scope>
    <source>
        <strain evidence="2 3">PSC32</strain>
    </source>
</reference>
<keyword evidence="1" id="KW-1133">Transmembrane helix</keyword>
<proteinExistence type="predicted"/>
<accession>A0ABU5ZVD7</accession>
<sequence>MNGEKLLKFLISFFVIGQVLGFVLESVFLSAYSGVILIGLLMLSYIVGTKKVRVFHLVVLLLLFFGGLFEFFNGENNLRSLIVIRISVFVLLFYFLYYNHKSFVYNSRDIFTLILGTLLYTVIFFMIYKALKDGMGDLHLLGFLHLLLLYVLVIIGAMYYINKVRKIVMVFLSMLNFAFGDYM</sequence>
<keyword evidence="1" id="KW-0812">Transmembrane</keyword>
<feature type="transmembrane region" description="Helical" evidence="1">
    <location>
        <begin position="7"/>
        <end position="24"/>
    </location>
</feature>
<organism evidence="2 3">
    <name type="scientific">Aquimarina gracilis</name>
    <dbReference type="NCBI Taxonomy" id="874422"/>
    <lineage>
        <taxon>Bacteria</taxon>
        <taxon>Pseudomonadati</taxon>
        <taxon>Bacteroidota</taxon>
        <taxon>Flavobacteriia</taxon>
        <taxon>Flavobacteriales</taxon>
        <taxon>Flavobacteriaceae</taxon>
        <taxon>Aquimarina</taxon>
    </lineage>
</organism>
<gene>
    <name evidence="2" type="ORF">U6A24_08760</name>
</gene>
<evidence type="ECO:0000313" key="2">
    <source>
        <dbReference type="EMBL" id="MEB3345547.1"/>
    </source>
</evidence>
<keyword evidence="3" id="KW-1185">Reference proteome</keyword>
<protein>
    <submittedName>
        <fullName evidence="2">Uncharacterized protein</fullName>
    </submittedName>
</protein>
<evidence type="ECO:0000256" key="1">
    <source>
        <dbReference type="SAM" id="Phobius"/>
    </source>
</evidence>
<keyword evidence="1" id="KW-0472">Membrane</keyword>
<feature type="transmembrane region" description="Helical" evidence="1">
    <location>
        <begin position="54"/>
        <end position="72"/>
    </location>
</feature>
<feature type="transmembrane region" description="Helical" evidence="1">
    <location>
        <begin position="140"/>
        <end position="161"/>
    </location>
</feature>
<feature type="transmembrane region" description="Helical" evidence="1">
    <location>
        <begin position="30"/>
        <end position="47"/>
    </location>
</feature>